<feature type="compositionally biased region" description="Basic and acidic residues" evidence="1">
    <location>
        <begin position="9"/>
        <end position="26"/>
    </location>
</feature>
<evidence type="ECO:0000256" key="1">
    <source>
        <dbReference type="SAM" id="MobiDB-lite"/>
    </source>
</evidence>
<evidence type="ECO:0000313" key="2">
    <source>
        <dbReference type="EMBL" id="ELY85402.1"/>
    </source>
</evidence>
<accession>L9ZII9</accession>
<dbReference type="EMBL" id="AOIJ01000006">
    <property type="protein sequence ID" value="ELY85402.1"/>
    <property type="molecule type" value="Genomic_DNA"/>
</dbReference>
<gene>
    <name evidence="2" type="ORF">C486_00135</name>
</gene>
<protein>
    <submittedName>
        <fullName evidence="2">Uncharacterized protein</fullName>
    </submittedName>
</protein>
<reference evidence="2 3" key="1">
    <citation type="journal article" date="2014" name="PLoS Genet.">
        <title>Phylogenetically driven sequencing of extremely halophilic archaea reveals strategies for static and dynamic osmo-response.</title>
        <authorList>
            <person name="Becker E.A."/>
            <person name="Seitzer P.M."/>
            <person name="Tritt A."/>
            <person name="Larsen D."/>
            <person name="Krusor M."/>
            <person name="Yao A.I."/>
            <person name="Wu D."/>
            <person name="Madern D."/>
            <person name="Eisen J.A."/>
            <person name="Darling A.E."/>
            <person name="Facciotti M.T."/>
        </authorList>
    </citation>
    <scope>NUCLEOTIDE SEQUENCE [LARGE SCALE GENOMIC DNA]</scope>
    <source>
        <strain evidence="2 3">JCM 14663</strain>
    </source>
</reference>
<dbReference type="PATRIC" id="fig|1230459.4.peg.25"/>
<comment type="caution">
    <text evidence="2">The sequence shown here is derived from an EMBL/GenBank/DDBJ whole genome shotgun (WGS) entry which is preliminary data.</text>
</comment>
<sequence length="81" mass="9009">MTETTPQRRPTDHAHVDDRQDRDRTPDATYPIAVFEDGQEYVATQDDATLEARGFSPAEAIANFARAVDAKNNGEQVVCDE</sequence>
<dbReference type="AlphaFoldDB" id="L9ZII9"/>
<dbReference type="RefSeq" id="WP_008451546.1">
    <property type="nucleotide sequence ID" value="NZ_AOIJ01000006.1"/>
</dbReference>
<proteinExistence type="predicted"/>
<dbReference type="Proteomes" id="UP000011592">
    <property type="component" value="Unassembled WGS sequence"/>
</dbReference>
<name>L9ZII9_9EURY</name>
<organism evidence="2 3">
    <name type="scientific">Natrinema gari JCM 14663</name>
    <dbReference type="NCBI Taxonomy" id="1230459"/>
    <lineage>
        <taxon>Archaea</taxon>
        <taxon>Methanobacteriati</taxon>
        <taxon>Methanobacteriota</taxon>
        <taxon>Stenosarchaea group</taxon>
        <taxon>Halobacteria</taxon>
        <taxon>Halobacteriales</taxon>
        <taxon>Natrialbaceae</taxon>
        <taxon>Natrinema</taxon>
    </lineage>
</organism>
<feature type="region of interest" description="Disordered" evidence="1">
    <location>
        <begin position="1"/>
        <end position="26"/>
    </location>
</feature>
<keyword evidence="3" id="KW-1185">Reference proteome</keyword>
<evidence type="ECO:0000313" key="3">
    <source>
        <dbReference type="Proteomes" id="UP000011592"/>
    </source>
</evidence>